<keyword evidence="2" id="KW-1185">Reference proteome</keyword>
<sequence length="166" mass="18007">MMALESVEIRPDPPASLAMSGRASVNIPPDPSWHCSERYVATLLARCDALSSDELETLDALINGHLAATRPQEISVAFKYNVNPTHAELIAKYGTLQRPEAAPTELRARDQLLDAMKAYELNVNDGPTLPLSPWQHVSVVNYPVMAVHPGEGTVIPLHTTLGVTSC</sequence>
<dbReference type="Proteomes" id="UP000798662">
    <property type="component" value="Chromosome 1"/>
</dbReference>
<accession>A0ACC3BUF4</accession>
<dbReference type="EMBL" id="CM020618">
    <property type="protein sequence ID" value="KAK1861527.1"/>
    <property type="molecule type" value="Genomic_DNA"/>
</dbReference>
<organism evidence="1 2">
    <name type="scientific">Pyropia yezoensis</name>
    <name type="common">Susabi-nori</name>
    <name type="synonym">Porphyra yezoensis</name>
    <dbReference type="NCBI Taxonomy" id="2788"/>
    <lineage>
        <taxon>Eukaryota</taxon>
        <taxon>Rhodophyta</taxon>
        <taxon>Bangiophyceae</taxon>
        <taxon>Bangiales</taxon>
        <taxon>Bangiaceae</taxon>
        <taxon>Pyropia</taxon>
    </lineage>
</organism>
<evidence type="ECO:0000313" key="2">
    <source>
        <dbReference type="Proteomes" id="UP000798662"/>
    </source>
</evidence>
<reference evidence="1" key="1">
    <citation type="submission" date="2019-11" db="EMBL/GenBank/DDBJ databases">
        <title>Nori genome reveals adaptations in red seaweeds to the harsh intertidal environment.</title>
        <authorList>
            <person name="Wang D."/>
            <person name="Mao Y."/>
        </authorList>
    </citation>
    <scope>NUCLEOTIDE SEQUENCE</scope>
    <source>
        <tissue evidence="1">Gametophyte</tissue>
    </source>
</reference>
<protein>
    <submittedName>
        <fullName evidence="1">Uncharacterized protein</fullName>
    </submittedName>
</protein>
<comment type="caution">
    <text evidence="1">The sequence shown here is derived from an EMBL/GenBank/DDBJ whole genome shotgun (WGS) entry which is preliminary data.</text>
</comment>
<gene>
    <name evidence="1" type="ORF">I4F81_004111</name>
</gene>
<name>A0ACC3BUF4_PYRYE</name>
<proteinExistence type="predicted"/>
<evidence type="ECO:0000313" key="1">
    <source>
        <dbReference type="EMBL" id="KAK1861527.1"/>
    </source>
</evidence>